<accession>A0ABQ3IPE8</accession>
<dbReference type="InterPro" id="IPR050490">
    <property type="entry name" value="Bact_solute-bd_prot1"/>
</dbReference>
<protein>
    <submittedName>
        <fullName evidence="4">Sugar ABC transporter substrate-binding protein</fullName>
    </submittedName>
</protein>
<gene>
    <name evidence="4" type="ORF">GCM10016455_03420</name>
</gene>
<comment type="caution">
    <text evidence="4">The sequence shown here is derived from an EMBL/GenBank/DDBJ whole genome shotgun (WGS) entry which is preliminary data.</text>
</comment>
<dbReference type="Proteomes" id="UP000609802">
    <property type="component" value="Unassembled WGS sequence"/>
</dbReference>
<sequence>MVRESTADLNKQGDILMFKKLALAGALSVMTTGAWAACAYENTTPLKSLSAGFEAWKAVTDAMAECGNFQASLDQEFREKQPEAFAAKPALYQIGGVANSTMVPLLNAGTIRPLDDLVAKYGQHLKPNQLIKVDGKIYAIAMMVNLQHLMYREDILNDLGIAVPTTYAEMLDAAAKIKEAGVVDYPIGGTFKTGWNLGEEFINNFLGEGGEFFTDGNMPNINNEKGVAALEVMKALTEYMDPEYLVSDSTYVQQQFQQGKIAMANLWASRAAAMDDEAESQVVGKVVMAAAPMGSERPASSLWWDGVVFATNMTDEVAEAAFQVAMEGMDTEMVKANNDAAVWLIDGFEAGRLAQGAYETAQKGAAPYPGSGPMGIMHTVLGNGISDYLTGAKDAATTLADIEAAYITAAKESGLVQ</sequence>
<evidence type="ECO:0000313" key="5">
    <source>
        <dbReference type="Proteomes" id="UP000609802"/>
    </source>
</evidence>
<dbReference type="PANTHER" id="PTHR43649:SF12">
    <property type="entry name" value="DIACETYLCHITOBIOSE BINDING PROTEIN DASA"/>
    <property type="match status" value="1"/>
</dbReference>
<evidence type="ECO:0000256" key="3">
    <source>
        <dbReference type="SAM" id="SignalP"/>
    </source>
</evidence>
<evidence type="ECO:0000313" key="4">
    <source>
        <dbReference type="EMBL" id="GHE87018.1"/>
    </source>
</evidence>
<dbReference type="SUPFAM" id="SSF53850">
    <property type="entry name" value="Periplasmic binding protein-like II"/>
    <property type="match status" value="1"/>
</dbReference>
<feature type="chain" id="PRO_5047440033" evidence="3">
    <location>
        <begin position="37"/>
        <end position="417"/>
    </location>
</feature>
<name>A0ABQ3IPE8_9RHOB</name>
<organism evidence="4 5">
    <name type="scientific">Aliiroseovarius zhejiangensis</name>
    <dbReference type="NCBI Taxonomy" id="1632025"/>
    <lineage>
        <taxon>Bacteria</taxon>
        <taxon>Pseudomonadati</taxon>
        <taxon>Pseudomonadota</taxon>
        <taxon>Alphaproteobacteria</taxon>
        <taxon>Rhodobacterales</taxon>
        <taxon>Paracoccaceae</taxon>
        <taxon>Aliiroseovarius</taxon>
    </lineage>
</organism>
<dbReference type="PANTHER" id="PTHR43649">
    <property type="entry name" value="ARABINOSE-BINDING PROTEIN-RELATED"/>
    <property type="match status" value="1"/>
</dbReference>
<dbReference type="Gene3D" id="3.40.190.10">
    <property type="entry name" value="Periplasmic binding protein-like II"/>
    <property type="match status" value="2"/>
</dbReference>
<evidence type="ECO:0000256" key="2">
    <source>
        <dbReference type="ARBA" id="ARBA00008520"/>
    </source>
</evidence>
<dbReference type="EMBL" id="BNCH01000001">
    <property type="protein sequence ID" value="GHE87018.1"/>
    <property type="molecule type" value="Genomic_DNA"/>
</dbReference>
<comment type="similarity">
    <text evidence="2">Belongs to the bacterial solute-binding protein 1 family.</text>
</comment>
<comment type="subcellular location">
    <subcellularLocation>
        <location evidence="1">Periplasm</location>
    </subcellularLocation>
</comment>
<feature type="signal peptide" evidence="3">
    <location>
        <begin position="1"/>
        <end position="36"/>
    </location>
</feature>
<keyword evidence="5" id="KW-1185">Reference proteome</keyword>
<evidence type="ECO:0000256" key="1">
    <source>
        <dbReference type="ARBA" id="ARBA00004418"/>
    </source>
</evidence>
<proteinExistence type="inferred from homology"/>
<dbReference type="Pfam" id="PF01547">
    <property type="entry name" value="SBP_bac_1"/>
    <property type="match status" value="1"/>
</dbReference>
<dbReference type="InterPro" id="IPR006059">
    <property type="entry name" value="SBP"/>
</dbReference>
<keyword evidence="3" id="KW-0732">Signal</keyword>
<reference evidence="5" key="1">
    <citation type="journal article" date="2019" name="Int. J. Syst. Evol. Microbiol.">
        <title>The Global Catalogue of Microorganisms (GCM) 10K type strain sequencing project: providing services to taxonomists for standard genome sequencing and annotation.</title>
        <authorList>
            <consortium name="The Broad Institute Genomics Platform"/>
            <consortium name="The Broad Institute Genome Sequencing Center for Infectious Disease"/>
            <person name="Wu L."/>
            <person name="Ma J."/>
        </authorList>
    </citation>
    <scope>NUCLEOTIDE SEQUENCE [LARGE SCALE GENOMIC DNA]</scope>
    <source>
        <strain evidence="5">KCTC 42443</strain>
    </source>
</reference>